<proteinExistence type="predicted"/>
<evidence type="ECO:0008006" key="4">
    <source>
        <dbReference type="Google" id="ProtNLM"/>
    </source>
</evidence>
<sequence length="296" mass="33288">MFALQIFLLLFQNIASYRDIIMFGYPTYVICVTKSLKVSKSATCVTSFANSAKYDFAFYNSAEKSCCLTNYQYIFGAKNTGKSDVIGFRVDKTTLADSQTCPKKNPIIASNFKGGTSKFLIKYANNQLWISARACTGDIYVYYSVRSGKIVCWGFKQSNNNNIKLSVGTISQDSQFTSPPDLKIIEKEIKDMMKTGKVRKGAIPIDGTRKLECNMLNIMDNANCKFPNGYTFKDPGNPIISQLKFVNKPDFSIYKMCIIMLFDLDNSSLDMRLTFVSCSATSFGEYTWPVYCGRVL</sequence>
<evidence type="ECO:0000313" key="3">
    <source>
        <dbReference type="Proteomes" id="UP001152747"/>
    </source>
</evidence>
<keyword evidence="1" id="KW-0732">Signal</keyword>
<dbReference type="Proteomes" id="UP001152747">
    <property type="component" value="Unassembled WGS sequence"/>
</dbReference>
<evidence type="ECO:0000313" key="2">
    <source>
        <dbReference type="EMBL" id="CAI5447129.1"/>
    </source>
</evidence>
<feature type="signal peptide" evidence="1">
    <location>
        <begin position="1"/>
        <end position="16"/>
    </location>
</feature>
<protein>
    <recommendedName>
        <fullName evidence="4">PAN-3 domain-containing protein</fullName>
    </recommendedName>
</protein>
<organism evidence="2 3">
    <name type="scientific">Caenorhabditis angaria</name>
    <dbReference type="NCBI Taxonomy" id="860376"/>
    <lineage>
        <taxon>Eukaryota</taxon>
        <taxon>Metazoa</taxon>
        <taxon>Ecdysozoa</taxon>
        <taxon>Nematoda</taxon>
        <taxon>Chromadorea</taxon>
        <taxon>Rhabditida</taxon>
        <taxon>Rhabditina</taxon>
        <taxon>Rhabditomorpha</taxon>
        <taxon>Rhabditoidea</taxon>
        <taxon>Rhabditidae</taxon>
        <taxon>Peloderinae</taxon>
        <taxon>Caenorhabditis</taxon>
    </lineage>
</organism>
<comment type="caution">
    <text evidence="2">The sequence shown here is derived from an EMBL/GenBank/DDBJ whole genome shotgun (WGS) entry which is preliminary data.</text>
</comment>
<accession>A0A9P1N0L6</accession>
<name>A0A9P1N0L6_9PELO</name>
<evidence type="ECO:0000256" key="1">
    <source>
        <dbReference type="SAM" id="SignalP"/>
    </source>
</evidence>
<dbReference type="EMBL" id="CANHGI010000004">
    <property type="protein sequence ID" value="CAI5447129.1"/>
    <property type="molecule type" value="Genomic_DNA"/>
</dbReference>
<gene>
    <name evidence="2" type="ORF">CAMP_LOCUS9766</name>
</gene>
<keyword evidence="3" id="KW-1185">Reference proteome</keyword>
<feature type="chain" id="PRO_5040396055" description="PAN-3 domain-containing protein" evidence="1">
    <location>
        <begin position="17"/>
        <end position="296"/>
    </location>
</feature>
<reference evidence="2" key="1">
    <citation type="submission" date="2022-11" db="EMBL/GenBank/DDBJ databases">
        <authorList>
            <person name="Kikuchi T."/>
        </authorList>
    </citation>
    <scope>NUCLEOTIDE SEQUENCE</scope>
    <source>
        <strain evidence="2">PS1010</strain>
    </source>
</reference>
<dbReference type="AlphaFoldDB" id="A0A9P1N0L6"/>